<dbReference type="Gene3D" id="2.170.190.11">
    <property type="entry name" value="Molybdopterin biosynthesis moea protein, domain 3"/>
    <property type="match status" value="1"/>
</dbReference>
<keyword evidence="5" id="KW-0460">Magnesium</keyword>
<keyword evidence="5" id="KW-0479">Metal-binding</keyword>
<feature type="region of interest" description="Disordered" evidence="6">
    <location>
        <begin position="1"/>
        <end position="39"/>
    </location>
</feature>
<evidence type="ECO:0000256" key="3">
    <source>
        <dbReference type="ARBA" id="ARBA00022505"/>
    </source>
</evidence>
<dbReference type="GO" id="GO:0061599">
    <property type="term" value="F:molybdopterin molybdotransferase activity"/>
    <property type="evidence" value="ECO:0007669"/>
    <property type="project" value="UniProtKB-UniRule"/>
</dbReference>
<dbReference type="Pfam" id="PF03453">
    <property type="entry name" value="MoeA_N"/>
    <property type="match status" value="1"/>
</dbReference>
<dbReference type="CDD" id="cd00887">
    <property type="entry name" value="MoeA"/>
    <property type="match status" value="1"/>
</dbReference>
<dbReference type="GO" id="GO:0005829">
    <property type="term" value="C:cytosol"/>
    <property type="evidence" value="ECO:0007669"/>
    <property type="project" value="TreeGrafter"/>
</dbReference>
<dbReference type="Pfam" id="PF00994">
    <property type="entry name" value="MoCF_biosynth"/>
    <property type="match status" value="1"/>
</dbReference>
<sequence>MTVADRIRYAETTASAATPPRRDGHGDRHRGLHGAPVPWDTARRIATQAVRPLPPADLPLSLAGGCRLAQPLRALVALPRDDVAAMDGYAVAGPSPWRVVGRVLAGQPRHRGTLAPGTAVEIATGAPVPEGADSVLPYEAASERRGLAATEVSGDSPYGRHIRRRGEECAEGSVVLGAGAPLTPVALGLAAGLGHDTLRVHPLPVVGVLITGDEVVGAGLPGEGRVRDAVGPLLPGLIEWAGGRAGESRWVPDGEAALTRAIAAHCGSADVIAVCGASSKGRADHLRPVLSRLGADVLVDGVAVRPGHPQLLARLPGGRLVVGLPGNPYAALAAALTLLLPAVRGLLGRPECRGERTALAETVPSHPSDTRLVAVRRSARGAVPVGHDRPGSLWGAALADALAVVPPRWEGGPVELLALPA</sequence>
<comment type="pathway">
    <text evidence="5">Cofactor biosynthesis; molybdopterin biosynthesis.</text>
</comment>
<proteinExistence type="inferred from homology"/>
<dbReference type="EMBL" id="BOOR01000062">
    <property type="protein sequence ID" value="GII58258.1"/>
    <property type="molecule type" value="Genomic_DNA"/>
</dbReference>
<feature type="domain" description="MoaB/Mog" evidence="7">
    <location>
        <begin position="207"/>
        <end position="345"/>
    </location>
</feature>
<dbReference type="InterPro" id="IPR005110">
    <property type="entry name" value="MoeA_linker/N"/>
</dbReference>
<comment type="function">
    <text evidence="1 5">Catalyzes the insertion of molybdate into adenylated molybdopterin with the concomitant release of AMP.</text>
</comment>
<evidence type="ECO:0000256" key="2">
    <source>
        <dbReference type="ARBA" id="ARBA00010763"/>
    </source>
</evidence>
<accession>A0A8J4DCZ7</accession>
<dbReference type="UniPathway" id="UPA00344"/>
<protein>
    <recommendedName>
        <fullName evidence="5">Molybdopterin molybdenumtransferase</fullName>
        <ecNumber evidence="5">2.10.1.1</ecNumber>
    </recommendedName>
</protein>
<dbReference type="SUPFAM" id="SSF63882">
    <property type="entry name" value="MoeA N-terminal region -like"/>
    <property type="match status" value="1"/>
</dbReference>
<dbReference type="Gene3D" id="2.40.340.10">
    <property type="entry name" value="MoeA, C-terminal, domain IV"/>
    <property type="match status" value="1"/>
</dbReference>
<keyword evidence="5" id="KW-0501">Molybdenum cofactor biosynthesis</keyword>
<comment type="similarity">
    <text evidence="2 5">Belongs to the MoeA family.</text>
</comment>
<comment type="caution">
    <text evidence="8">The sequence shown here is derived from an EMBL/GenBank/DDBJ whole genome shotgun (WGS) entry which is preliminary data.</text>
</comment>
<evidence type="ECO:0000256" key="5">
    <source>
        <dbReference type="RuleBase" id="RU365090"/>
    </source>
</evidence>
<evidence type="ECO:0000313" key="9">
    <source>
        <dbReference type="Proteomes" id="UP000605992"/>
    </source>
</evidence>
<evidence type="ECO:0000313" key="8">
    <source>
        <dbReference type="EMBL" id="GII58258.1"/>
    </source>
</evidence>
<dbReference type="AlphaFoldDB" id="A0A8J4DCZ7"/>
<organism evidence="8 9">
    <name type="scientific">Planotetraspora thailandica</name>
    <dbReference type="NCBI Taxonomy" id="487172"/>
    <lineage>
        <taxon>Bacteria</taxon>
        <taxon>Bacillati</taxon>
        <taxon>Actinomycetota</taxon>
        <taxon>Actinomycetes</taxon>
        <taxon>Streptosporangiales</taxon>
        <taxon>Streptosporangiaceae</taxon>
        <taxon>Planotetraspora</taxon>
    </lineage>
</organism>
<dbReference type="PANTHER" id="PTHR10192:SF5">
    <property type="entry name" value="GEPHYRIN"/>
    <property type="match status" value="1"/>
</dbReference>
<dbReference type="InterPro" id="IPR001453">
    <property type="entry name" value="MoaB/Mog_dom"/>
</dbReference>
<dbReference type="InterPro" id="IPR038987">
    <property type="entry name" value="MoeA-like"/>
</dbReference>
<evidence type="ECO:0000259" key="7">
    <source>
        <dbReference type="SMART" id="SM00852"/>
    </source>
</evidence>
<keyword evidence="5" id="KW-0808">Transferase</keyword>
<dbReference type="InterPro" id="IPR036688">
    <property type="entry name" value="MoeA_C_domain_IV_sf"/>
</dbReference>
<reference evidence="8" key="1">
    <citation type="submission" date="2021-01" db="EMBL/GenBank/DDBJ databases">
        <title>Whole genome shotgun sequence of Planotetraspora thailandica NBRC 104271.</title>
        <authorList>
            <person name="Komaki H."/>
            <person name="Tamura T."/>
        </authorList>
    </citation>
    <scope>NUCLEOTIDE SEQUENCE</scope>
    <source>
        <strain evidence="8">NBRC 104271</strain>
    </source>
</reference>
<keyword evidence="9" id="KW-1185">Reference proteome</keyword>
<evidence type="ECO:0000256" key="4">
    <source>
        <dbReference type="ARBA" id="ARBA00047317"/>
    </source>
</evidence>
<dbReference type="Gene3D" id="3.40.980.10">
    <property type="entry name" value="MoaB/Mog-like domain"/>
    <property type="match status" value="1"/>
</dbReference>
<dbReference type="Gene3D" id="3.90.105.10">
    <property type="entry name" value="Molybdopterin biosynthesis moea protein, domain 2"/>
    <property type="match status" value="1"/>
</dbReference>
<dbReference type="EC" id="2.10.1.1" evidence="5"/>
<name>A0A8J4DCZ7_9ACTN</name>
<comment type="cofactor">
    <cofactor evidence="5">
        <name>Mg(2+)</name>
        <dbReference type="ChEBI" id="CHEBI:18420"/>
    </cofactor>
</comment>
<comment type="catalytic activity">
    <reaction evidence="4">
        <text>adenylyl-molybdopterin + molybdate = Mo-molybdopterin + AMP + H(+)</text>
        <dbReference type="Rhea" id="RHEA:35047"/>
        <dbReference type="ChEBI" id="CHEBI:15378"/>
        <dbReference type="ChEBI" id="CHEBI:36264"/>
        <dbReference type="ChEBI" id="CHEBI:62727"/>
        <dbReference type="ChEBI" id="CHEBI:71302"/>
        <dbReference type="ChEBI" id="CHEBI:456215"/>
        <dbReference type="EC" id="2.10.1.1"/>
    </reaction>
</comment>
<dbReference type="SMART" id="SM00852">
    <property type="entry name" value="MoCF_biosynth"/>
    <property type="match status" value="1"/>
</dbReference>
<dbReference type="PANTHER" id="PTHR10192">
    <property type="entry name" value="MOLYBDOPTERIN BIOSYNTHESIS PROTEIN"/>
    <property type="match status" value="1"/>
</dbReference>
<evidence type="ECO:0000256" key="1">
    <source>
        <dbReference type="ARBA" id="ARBA00002901"/>
    </source>
</evidence>
<dbReference type="SUPFAM" id="SSF53218">
    <property type="entry name" value="Molybdenum cofactor biosynthesis proteins"/>
    <property type="match status" value="1"/>
</dbReference>
<evidence type="ECO:0000256" key="6">
    <source>
        <dbReference type="SAM" id="MobiDB-lite"/>
    </source>
</evidence>
<dbReference type="InterPro" id="IPR036425">
    <property type="entry name" value="MoaB/Mog-like_dom_sf"/>
</dbReference>
<dbReference type="Proteomes" id="UP000605992">
    <property type="component" value="Unassembled WGS sequence"/>
</dbReference>
<gene>
    <name evidence="8" type="ORF">Pth03_66470</name>
</gene>
<keyword evidence="3 5" id="KW-0500">Molybdenum</keyword>
<dbReference type="GO" id="GO:0046872">
    <property type="term" value="F:metal ion binding"/>
    <property type="evidence" value="ECO:0007669"/>
    <property type="project" value="UniProtKB-UniRule"/>
</dbReference>
<dbReference type="RefSeq" id="WP_203948364.1">
    <property type="nucleotide sequence ID" value="NZ_BOOR01000062.1"/>
</dbReference>
<dbReference type="InterPro" id="IPR036135">
    <property type="entry name" value="MoeA_linker/N_sf"/>
</dbReference>
<dbReference type="GO" id="GO:0006777">
    <property type="term" value="P:Mo-molybdopterin cofactor biosynthetic process"/>
    <property type="evidence" value="ECO:0007669"/>
    <property type="project" value="UniProtKB-UniRule"/>
</dbReference>